<dbReference type="PANTHER" id="PTHR43798:SF33">
    <property type="entry name" value="HYDROLASE, PUTATIVE (AFU_ORTHOLOGUE AFUA_2G14860)-RELATED"/>
    <property type="match status" value="1"/>
</dbReference>
<dbReference type="AlphaFoldDB" id="A0A918WZY9"/>
<dbReference type="GO" id="GO:0003824">
    <property type="term" value="F:catalytic activity"/>
    <property type="evidence" value="ECO:0007669"/>
    <property type="project" value="UniProtKB-ARBA"/>
</dbReference>
<dbReference type="GO" id="GO:0016020">
    <property type="term" value="C:membrane"/>
    <property type="evidence" value="ECO:0007669"/>
    <property type="project" value="TreeGrafter"/>
</dbReference>
<evidence type="ECO:0000313" key="3">
    <source>
        <dbReference type="Proteomes" id="UP000638353"/>
    </source>
</evidence>
<feature type="domain" description="AB hydrolase-1" evidence="1">
    <location>
        <begin position="23"/>
        <end position="247"/>
    </location>
</feature>
<dbReference type="InterPro" id="IPR000073">
    <property type="entry name" value="AB_hydrolase_1"/>
</dbReference>
<dbReference type="Gene3D" id="3.40.50.1820">
    <property type="entry name" value="alpha/beta hydrolase"/>
    <property type="match status" value="1"/>
</dbReference>
<dbReference type="SUPFAM" id="SSF53474">
    <property type="entry name" value="alpha/beta-Hydrolases"/>
    <property type="match status" value="1"/>
</dbReference>
<evidence type="ECO:0000313" key="2">
    <source>
        <dbReference type="EMBL" id="GHC99600.1"/>
    </source>
</evidence>
<sequence>MPELTLPAPTFARTVRGRTGPGLLLAHGAGGGIEANYGPILDALADAHRVVGIDYPGTGGTPRSAEPLRLDDLADQLVSAADAEGLDTFTAVGYSLGTAVAVRAAARHPERITGLVLTAPLARPTARLRLHAEHWRDLYAAGAHAELARFLVSLALGATVLEALPGEEVEAVVRGTAETLPPGSAEHADLATRVDVREDLARITVPTLVISTLEDLLVSPDLHREVAEGIPGAERVDLATGHLPFAEDREGWLGRITEFLERHGL</sequence>
<dbReference type="InterPro" id="IPR029058">
    <property type="entry name" value="AB_hydrolase_fold"/>
</dbReference>
<dbReference type="Proteomes" id="UP000638353">
    <property type="component" value="Unassembled WGS sequence"/>
</dbReference>
<reference evidence="2" key="1">
    <citation type="journal article" date="2014" name="Int. J. Syst. Evol. Microbiol.">
        <title>Complete genome sequence of Corynebacterium casei LMG S-19264T (=DSM 44701T), isolated from a smear-ripened cheese.</title>
        <authorList>
            <consortium name="US DOE Joint Genome Institute (JGI-PGF)"/>
            <person name="Walter F."/>
            <person name="Albersmeier A."/>
            <person name="Kalinowski J."/>
            <person name="Ruckert C."/>
        </authorList>
    </citation>
    <scope>NUCLEOTIDE SEQUENCE</scope>
    <source>
        <strain evidence="2">JCM 4637</strain>
    </source>
</reference>
<dbReference type="RefSeq" id="WP_189824938.1">
    <property type="nucleotide sequence ID" value="NZ_BMVC01000008.1"/>
</dbReference>
<dbReference type="PANTHER" id="PTHR43798">
    <property type="entry name" value="MONOACYLGLYCEROL LIPASE"/>
    <property type="match status" value="1"/>
</dbReference>
<reference evidence="2" key="2">
    <citation type="submission" date="2020-09" db="EMBL/GenBank/DDBJ databases">
        <authorList>
            <person name="Sun Q."/>
            <person name="Ohkuma M."/>
        </authorList>
    </citation>
    <scope>NUCLEOTIDE SEQUENCE</scope>
    <source>
        <strain evidence="2">JCM 4637</strain>
    </source>
</reference>
<dbReference type="EMBL" id="BMVC01000008">
    <property type="protein sequence ID" value="GHC99600.1"/>
    <property type="molecule type" value="Genomic_DNA"/>
</dbReference>
<dbReference type="InterPro" id="IPR050266">
    <property type="entry name" value="AB_hydrolase_sf"/>
</dbReference>
<proteinExistence type="predicted"/>
<comment type="caution">
    <text evidence="2">The sequence shown here is derived from an EMBL/GenBank/DDBJ whole genome shotgun (WGS) entry which is preliminary data.</text>
</comment>
<accession>A0A918WZY9</accession>
<dbReference type="PRINTS" id="PR00111">
    <property type="entry name" value="ABHYDROLASE"/>
</dbReference>
<protein>
    <submittedName>
        <fullName evidence="2">3-oxoadipate enol-lactonase</fullName>
    </submittedName>
</protein>
<name>A0A918WZY9_9ACTN</name>
<evidence type="ECO:0000259" key="1">
    <source>
        <dbReference type="Pfam" id="PF00561"/>
    </source>
</evidence>
<dbReference type="Pfam" id="PF00561">
    <property type="entry name" value="Abhydrolase_1"/>
    <property type="match status" value="1"/>
</dbReference>
<gene>
    <name evidence="2" type="primary">pcaD</name>
    <name evidence="2" type="ORF">GCM10010334_43330</name>
</gene>
<organism evidence="2 3">
    <name type="scientific">Streptomyces finlayi</name>
    <dbReference type="NCBI Taxonomy" id="67296"/>
    <lineage>
        <taxon>Bacteria</taxon>
        <taxon>Bacillati</taxon>
        <taxon>Actinomycetota</taxon>
        <taxon>Actinomycetes</taxon>
        <taxon>Kitasatosporales</taxon>
        <taxon>Streptomycetaceae</taxon>
        <taxon>Streptomyces</taxon>
    </lineage>
</organism>